<dbReference type="RefSeq" id="WP_110985439.1">
    <property type="nucleotide sequence ID" value="NZ_CAWNWM010000003.1"/>
</dbReference>
<keyword evidence="2" id="KW-1185">Reference proteome</keyword>
<dbReference type="AlphaFoldDB" id="A0A2W1JMA3"/>
<gene>
    <name evidence="1" type="ORF">C1752_01487</name>
</gene>
<reference evidence="1 2" key="1">
    <citation type="journal article" date="2018" name="Sci. Rep.">
        <title>A novel species of the marine cyanobacterium Acaryochloris with a unique pigment content and lifestyle.</title>
        <authorList>
            <person name="Partensky F."/>
            <person name="Six C."/>
            <person name="Ratin M."/>
            <person name="Garczarek L."/>
            <person name="Vaulot D."/>
            <person name="Probert I."/>
            <person name="Calteau A."/>
            <person name="Gourvil P."/>
            <person name="Marie D."/>
            <person name="Grebert T."/>
            <person name="Bouchier C."/>
            <person name="Le Panse S."/>
            <person name="Gachenot M."/>
            <person name="Rodriguez F."/>
            <person name="Garrido J.L."/>
        </authorList>
    </citation>
    <scope>NUCLEOTIDE SEQUENCE [LARGE SCALE GENOMIC DNA]</scope>
    <source>
        <strain evidence="1 2">RCC1774</strain>
    </source>
</reference>
<protein>
    <submittedName>
        <fullName evidence="1">Uncharacterized protein</fullName>
    </submittedName>
</protein>
<evidence type="ECO:0000313" key="2">
    <source>
        <dbReference type="Proteomes" id="UP000248857"/>
    </source>
</evidence>
<evidence type="ECO:0000313" key="1">
    <source>
        <dbReference type="EMBL" id="PZD74429.1"/>
    </source>
</evidence>
<proteinExistence type="predicted"/>
<accession>A0A2W1JMA3</accession>
<organism evidence="1 2">
    <name type="scientific">Acaryochloris thomasi RCC1774</name>
    <dbReference type="NCBI Taxonomy" id="1764569"/>
    <lineage>
        <taxon>Bacteria</taxon>
        <taxon>Bacillati</taxon>
        <taxon>Cyanobacteriota</taxon>
        <taxon>Cyanophyceae</taxon>
        <taxon>Acaryochloridales</taxon>
        <taxon>Acaryochloridaceae</taxon>
        <taxon>Acaryochloris</taxon>
        <taxon>Acaryochloris thomasi</taxon>
    </lineage>
</organism>
<name>A0A2W1JMA3_9CYAN</name>
<dbReference type="Proteomes" id="UP000248857">
    <property type="component" value="Unassembled WGS sequence"/>
</dbReference>
<sequence length="73" mass="8082">MVSGPPPEDNYINSHRNSKDRYLSNAAREKTDVLVPVDLWDSLLALLPTHSGLDPIDELEPNNQTLVDLKAAT</sequence>
<dbReference type="EMBL" id="PQWO01000003">
    <property type="protein sequence ID" value="PZD74429.1"/>
    <property type="molecule type" value="Genomic_DNA"/>
</dbReference>
<comment type="caution">
    <text evidence="1">The sequence shown here is derived from an EMBL/GenBank/DDBJ whole genome shotgun (WGS) entry which is preliminary data.</text>
</comment>
<dbReference type="OrthoDB" id="573320at2"/>